<dbReference type="STRING" id="1763537.ULVI_09580"/>
<comment type="caution">
    <text evidence="1">The sequence shown here is derived from an EMBL/GenBank/DDBJ whole genome shotgun (WGS) entry which is preliminary data.</text>
</comment>
<dbReference type="OrthoDB" id="1440507at2"/>
<dbReference type="RefSeq" id="WP_068592191.1">
    <property type="nucleotide sequence ID" value="NZ_LRXL01000037.1"/>
</dbReference>
<gene>
    <name evidence="1" type="ORF">ULVI_09580</name>
</gene>
<dbReference type="EMBL" id="LRXL01000037">
    <property type="protein sequence ID" value="OAB78821.1"/>
    <property type="molecule type" value="Genomic_DNA"/>
</dbReference>
<proteinExistence type="predicted"/>
<sequence>MSKPKNCITPTEAKQLQENWMDTRALYIKNETGSEDVSNVFYTVEELEEYLTYVKNESKKQGIDSPGIRIYFAAYNDSKSKKATVFLAPTEGDAASSNTNYKLDPLNKGVGGWPPAPYKN</sequence>
<evidence type="ECO:0000313" key="1">
    <source>
        <dbReference type="EMBL" id="OAB78821.1"/>
    </source>
</evidence>
<name>A0A167HPC4_9FLAO</name>
<reference evidence="1 2" key="1">
    <citation type="submission" date="2016-02" db="EMBL/GenBank/DDBJ databases">
        <title>Ulvibacter sp. LPB0005, isolated from Thais luteostoma.</title>
        <authorList>
            <person name="Shin S.-K."/>
            <person name="Yi H."/>
        </authorList>
    </citation>
    <scope>NUCLEOTIDE SEQUENCE [LARGE SCALE GENOMIC DNA]</scope>
    <source>
        <strain evidence="1 2">LPB0005</strain>
    </source>
</reference>
<dbReference type="AlphaFoldDB" id="A0A167HPC4"/>
<organism evidence="1 2">
    <name type="scientific">Cochleicola gelatinilyticus</name>
    <dbReference type="NCBI Taxonomy" id="1763537"/>
    <lineage>
        <taxon>Bacteria</taxon>
        <taxon>Pseudomonadati</taxon>
        <taxon>Bacteroidota</taxon>
        <taxon>Flavobacteriia</taxon>
        <taxon>Flavobacteriales</taxon>
        <taxon>Flavobacteriaceae</taxon>
        <taxon>Cochleicola</taxon>
    </lineage>
</organism>
<accession>A0A167HPC4</accession>
<evidence type="ECO:0000313" key="2">
    <source>
        <dbReference type="Proteomes" id="UP000077013"/>
    </source>
</evidence>
<protein>
    <submittedName>
        <fullName evidence="1">Uncharacterized protein</fullName>
    </submittedName>
</protein>
<keyword evidence="2" id="KW-1185">Reference proteome</keyword>
<dbReference type="Proteomes" id="UP000077013">
    <property type="component" value="Unassembled WGS sequence"/>
</dbReference>